<gene>
    <name evidence="5" type="ORF">A9Z42_0068870</name>
</gene>
<comment type="caution">
    <text evidence="5">The sequence shown here is derived from an EMBL/GenBank/DDBJ whole genome shotgun (WGS) entry which is preliminary data.</text>
</comment>
<evidence type="ECO:0000256" key="3">
    <source>
        <dbReference type="ARBA" id="ARBA00022679"/>
    </source>
</evidence>
<dbReference type="GO" id="GO:0008757">
    <property type="term" value="F:S-adenosylmethionine-dependent methyltransferase activity"/>
    <property type="evidence" value="ECO:0007669"/>
    <property type="project" value="InterPro"/>
</dbReference>
<evidence type="ECO:0000256" key="1">
    <source>
        <dbReference type="ARBA" id="ARBA00022553"/>
    </source>
</evidence>
<name>A0A2H3A4H9_TRIPA</name>
<dbReference type="Proteomes" id="UP000219286">
    <property type="component" value="Unassembled WGS sequence"/>
</dbReference>
<dbReference type="SUPFAM" id="SSF53335">
    <property type="entry name" value="S-adenosyl-L-methionine-dependent methyltransferases"/>
    <property type="match status" value="1"/>
</dbReference>
<dbReference type="Gene3D" id="3.40.50.150">
    <property type="entry name" value="Vaccinia Virus protein VP39"/>
    <property type="match status" value="1"/>
</dbReference>
<evidence type="ECO:0000256" key="2">
    <source>
        <dbReference type="ARBA" id="ARBA00022603"/>
    </source>
</evidence>
<keyword evidence="1" id="KW-0597">Phosphoprotein</keyword>
<dbReference type="PROSITE" id="PS51585">
    <property type="entry name" value="SAM_MT_TPMT"/>
    <property type="match status" value="1"/>
</dbReference>
<dbReference type="InterPro" id="IPR029063">
    <property type="entry name" value="SAM-dependent_MTases_sf"/>
</dbReference>
<dbReference type="AlphaFoldDB" id="A0A2H3A4H9"/>
<dbReference type="OrthoDB" id="276151at2759"/>
<dbReference type="EMBL" id="LFMI01000660">
    <property type="protein sequence ID" value="OTA06184.1"/>
    <property type="molecule type" value="Genomic_DNA"/>
</dbReference>
<accession>A0A2H3A4H9</accession>
<keyword evidence="2" id="KW-0489">Methyltransferase</keyword>
<keyword evidence="3" id="KW-0808">Transferase</keyword>
<protein>
    <submittedName>
        <fullName evidence="5">Thiopurine S-methyltransferase, putative</fullName>
    </submittedName>
</protein>
<evidence type="ECO:0000313" key="5">
    <source>
        <dbReference type="EMBL" id="OTA06184.1"/>
    </source>
</evidence>
<dbReference type="PANTHER" id="PTHR32183:SF11">
    <property type="entry name" value="THIOL METHYLTRANSFERASE 2-RELATED"/>
    <property type="match status" value="1"/>
</dbReference>
<dbReference type="Pfam" id="PF05724">
    <property type="entry name" value="TPMT"/>
    <property type="match status" value="1"/>
</dbReference>
<sequence length="286" mass="31215">MTDGPTRLRETFASRPVSAHNDAWDALYAESFHPWDRAGPSLALADLLAQRTDLIPPSVERRDSSSSSSSSSGTATIARRLALVPGCGLGHDVLLLSALGYDVVGLDYSARALELARENKAKADAEGRYAEYVRDGIGNGRVTWVSGDFFGTAWEADAGASKFDLIFDYTFLCALKPSERPRWAKRMSQLLAPGGQLICLEFPSGKPLSLQGPPWGVWPEVYEALLEHPGEPIEYADDGSVKPDSVPRLPHPDGLHRVCLVKPQRTHKAGTNEDGSVRDFISVWTR</sequence>
<keyword evidence="4" id="KW-0949">S-adenosyl-L-methionine</keyword>
<organism evidence="5 6">
    <name type="scientific">Trichoderma parareesei</name>
    <name type="common">Filamentous fungus</name>
    <dbReference type="NCBI Taxonomy" id="858221"/>
    <lineage>
        <taxon>Eukaryota</taxon>
        <taxon>Fungi</taxon>
        <taxon>Dikarya</taxon>
        <taxon>Ascomycota</taxon>
        <taxon>Pezizomycotina</taxon>
        <taxon>Sordariomycetes</taxon>
        <taxon>Hypocreomycetidae</taxon>
        <taxon>Hypocreales</taxon>
        <taxon>Hypocreaceae</taxon>
        <taxon>Trichoderma</taxon>
    </lineage>
</organism>
<dbReference type="CDD" id="cd02440">
    <property type="entry name" value="AdoMet_MTases"/>
    <property type="match status" value="1"/>
</dbReference>
<proteinExistence type="predicted"/>
<dbReference type="PANTHER" id="PTHR32183">
    <property type="match status" value="1"/>
</dbReference>
<keyword evidence="6" id="KW-1185">Reference proteome</keyword>
<reference evidence="5 6" key="1">
    <citation type="journal article" date="2015" name="Genome Announc.">
        <title>Genome sequence and annotation of Trichoderma parareesei, the ancestor of the cellulase producer Trichoderma reesei.</title>
        <authorList>
            <person name="Yang D."/>
            <person name="Pomraning K."/>
            <person name="Kopchinskiy A."/>
            <person name="Karimi Aghcheh R."/>
            <person name="Atanasova L."/>
            <person name="Chenthamara K."/>
            <person name="Baker S.E."/>
            <person name="Zhang R."/>
            <person name="Shen Q."/>
            <person name="Freitag M."/>
            <person name="Kubicek C.P."/>
            <person name="Druzhinina I.S."/>
        </authorList>
    </citation>
    <scope>NUCLEOTIDE SEQUENCE [LARGE SCALE GENOMIC DNA]</scope>
    <source>
        <strain evidence="5 6">CBS 125925</strain>
    </source>
</reference>
<dbReference type="InterPro" id="IPR008854">
    <property type="entry name" value="TPMT"/>
</dbReference>
<dbReference type="GO" id="GO:0032259">
    <property type="term" value="P:methylation"/>
    <property type="evidence" value="ECO:0007669"/>
    <property type="project" value="UniProtKB-KW"/>
</dbReference>
<evidence type="ECO:0000313" key="6">
    <source>
        <dbReference type="Proteomes" id="UP000219286"/>
    </source>
</evidence>
<evidence type="ECO:0000256" key="4">
    <source>
        <dbReference type="ARBA" id="ARBA00022691"/>
    </source>
</evidence>